<keyword evidence="1" id="KW-0496">Mitochondrion</keyword>
<protein>
    <submittedName>
        <fullName evidence="1">Uncharacterized protein</fullName>
    </submittedName>
</protein>
<geneLocation type="mitochondrion" evidence="1"/>
<dbReference type="InterPro" id="IPR011990">
    <property type="entry name" value="TPR-like_helical_dom_sf"/>
</dbReference>
<dbReference type="Proteomes" id="UP000290189">
    <property type="component" value="Unassembled WGS sequence"/>
</dbReference>
<dbReference type="SUPFAM" id="SSF48452">
    <property type="entry name" value="TPR-like"/>
    <property type="match status" value="1"/>
</dbReference>
<dbReference type="AlphaFoldDB" id="A0A3P3YLW4"/>
<organism evidence="1 2">
    <name type="scientific">Plasmodiophora brassicae</name>
    <name type="common">Clubroot disease agent</name>
    <dbReference type="NCBI Taxonomy" id="37360"/>
    <lineage>
        <taxon>Eukaryota</taxon>
        <taxon>Sar</taxon>
        <taxon>Rhizaria</taxon>
        <taxon>Endomyxa</taxon>
        <taxon>Phytomyxea</taxon>
        <taxon>Plasmodiophorida</taxon>
        <taxon>Plasmodiophoridae</taxon>
        <taxon>Plasmodiophora</taxon>
    </lineage>
</organism>
<gene>
    <name evidence="1" type="ORF">PLBR_LOCUS8392</name>
</gene>
<proteinExistence type="predicted"/>
<accession>A0A3P3YLW4</accession>
<dbReference type="SUPFAM" id="SSF52266">
    <property type="entry name" value="SGNH hydrolase"/>
    <property type="match status" value="1"/>
</dbReference>
<name>A0A3P3YLW4_PLABS</name>
<dbReference type="EMBL" id="OVEO01000016">
    <property type="protein sequence ID" value="SPR01177.1"/>
    <property type="molecule type" value="Genomic_DNA"/>
</dbReference>
<evidence type="ECO:0000313" key="2">
    <source>
        <dbReference type="Proteomes" id="UP000290189"/>
    </source>
</evidence>
<sequence>MKRNSVAASVFSWPIKRAGSMAARYCYVHFAEGNLAVKVDLCLTGAQAVDVIRPRIESARQASVDVTLETSDKRLLPLDQVLSESVQHRQDVFVRLVKCGPSWVDGVRRLVAERRINQAIKALKLGLASLGADDIESRRARQLLADVYLACHRPALAERVLRQIPHRDQTINVLLSRSLSAQNRYQDALDVLGDNDSDEYLVQMAACLAGLERWQQSITVTQDILRTNPRCSPALLLYAREAARQHRLDDAIPVLVKLVLTETPEKEPARQCLARSVSSIDALLPHIGDAANVPSALAFLGDVFKTSASMPICVDLYSRALSIQPDLPLAVRANLTLTLVHALETVCRHADAFDRIRDFFDRHFDALPSPLRGIVAVRKDPQSEFVPPGLLDDIPRTFDPGSPAQDTVASPSASDLDLDLLALAFTAVKLLFLTGELRALPSMIAVVETVRPRGLHTTTIRNEHAYYCCVVQLLHSMTVPLAPAQRRFHVIADSHGLSSAWRVCARGRMFIPHVITGVKCWHLRPSSTFFTKSAFWASVDLIPPGADVIVNIGEIDCRDGMIRAVEHGYYDTMNEAIEATVRVYVDVLEQVARRGLRVLVHPVVPVLDLTRTTTMAFNRVLQRRLRAPVLWLDFCDRLLHNGRFREDLSLDGTHVSAAYVPILSDAIDNALT</sequence>
<reference evidence="1 2" key="1">
    <citation type="submission" date="2018-03" db="EMBL/GenBank/DDBJ databases">
        <authorList>
            <person name="Fogelqvist J."/>
        </authorList>
    </citation>
    <scope>NUCLEOTIDE SEQUENCE [LARGE SCALE GENOMIC DNA]</scope>
</reference>
<evidence type="ECO:0000313" key="1">
    <source>
        <dbReference type="EMBL" id="SPR01177.1"/>
    </source>
</evidence>
<dbReference type="Gene3D" id="1.25.40.10">
    <property type="entry name" value="Tetratricopeptide repeat domain"/>
    <property type="match status" value="1"/>
</dbReference>